<evidence type="ECO:0000256" key="1">
    <source>
        <dbReference type="ARBA" id="ARBA00004167"/>
    </source>
</evidence>
<gene>
    <name evidence="19" type="ORF">CITCOLO1_LOCUS19726</name>
</gene>
<sequence length="533" mass="60065">MLNLANIFVFLLCFHIHGHAQTLHICIPNNNFTSNCTYQSSLNLLFSPTDSSILPSSVHQATPFTASSSAVETPPTAPAVIAKSAVVWYDDCMLRYSDQFFFSLVSTEPNYVLDSGVNIGLDTARFNQVLMATLTATAANASSLVVGDMFATQEVIFTSNTTLYTLAQCNSDLSNTNCQYCLMRNRGKQILKYDNYSHLGSIYCFHSTLGFWASLSSVEQRGNTLQLRKIVENRVGEGGFGVVYKGRLENGQEIAVKRLSRVSLQGSEEFKNEVMLVAKLQHRNLVRLLEFCLEGGEKILIYEYIPNKSLDYFLFDHQWGIARGMLYLHEDSRLRVIHHDLKASNVLLDEEMNPKISDFGMARIIQMDETQRNTRRIAGTYGYMSPKYAMHGNFSTKSDVYSFGVLMLEIITGKKNYTFYLSGLADDMLSYAWKLWNDGTPLDLLDSSLRDKCSRNMVLRCMHIALLCVYDDPGRRPSMASIVLMLNSYSVTLPEPNEPTFFKSNRNNEIAIDGDQSNRPSSNTVSATEMYPR</sequence>
<dbReference type="PROSITE" id="PS00108">
    <property type="entry name" value="PROTEIN_KINASE_ST"/>
    <property type="match status" value="1"/>
</dbReference>
<dbReference type="InterPro" id="IPR008271">
    <property type="entry name" value="Ser/Thr_kinase_AS"/>
</dbReference>
<dbReference type="Gene3D" id="1.10.510.10">
    <property type="entry name" value="Transferase(Phosphotransferase) domain 1"/>
    <property type="match status" value="1"/>
</dbReference>
<feature type="signal peptide" evidence="16">
    <location>
        <begin position="1"/>
        <end position="20"/>
    </location>
</feature>
<dbReference type="PROSITE" id="PS50011">
    <property type="entry name" value="PROTEIN_KINASE_DOM"/>
    <property type="match status" value="1"/>
</dbReference>
<dbReference type="PANTHER" id="PTHR27002">
    <property type="entry name" value="RECEPTOR-LIKE SERINE/THREONINE-PROTEIN KINASE SD1-8"/>
    <property type="match status" value="1"/>
</dbReference>
<accession>A0ABP0Z3I9</accession>
<evidence type="ECO:0000256" key="10">
    <source>
        <dbReference type="ARBA" id="ARBA00022989"/>
    </source>
</evidence>
<keyword evidence="20" id="KW-1185">Reference proteome</keyword>
<evidence type="ECO:0000256" key="2">
    <source>
        <dbReference type="ARBA" id="ARBA00022527"/>
    </source>
</evidence>
<dbReference type="PANTHER" id="PTHR27002:SF1096">
    <property type="entry name" value="GNK2-HOMOLOGOUS DOMAIN-CONTAINING PROTEIN"/>
    <property type="match status" value="1"/>
</dbReference>
<keyword evidence="4" id="KW-0812">Transmembrane</keyword>
<evidence type="ECO:0000256" key="12">
    <source>
        <dbReference type="ARBA" id="ARBA00023170"/>
    </source>
</evidence>
<keyword evidence="8" id="KW-0418">Kinase</keyword>
<evidence type="ECO:0000256" key="6">
    <source>
        <dbReference type="ARBA" id="ARBA00022737"/>
    </source>
</evidence>
<organism evidence="19 20">
    <name type="scientific">Citrullus colocynthis</name>
    <name type="common">colocynth</name>
    <dbReference type="NCBI Taxonomy" id="252529"/>
    <lineage>
        <taxon>Eukaryota</taxon>
        <taxon>Viridiplantae</taxon>
        <taxon>Streptophyta</taxon>
        <taxon>Embryophyta</taxon>
        <taxon>Tracheophyta</taxon>
        <taxon>Spermatophyta</taxon>
        <taxon>Magnoliopsida</taxon>
        <taxon>eudicotyledons</taxon>
        <taxon>Gunneridae</taxon>
        <taxon>Pentapetalae</taxon>
        <taxon>rosids</taxon>
        <taxon>fabids</taxon>
        <taxon>Cucurbitales</taxon>
        <taxon>Cucurbitaceae</taxon>
        <taxon>Benincaseae</taxon>
        <taxon>Citrullus</taxon>
    </lineage>
</organism>
<dbReference type="Gene3D" id="3.30.430.20">
    <property type="entry name" value="Gnk2 domain, C-X8-C-X2-C motif"/>
    <property type="match status" value="1"/>
</dbReference>
<evidence type="ECO:0000256" key="8">
    <source>
        <dbReference type="ARBA" id="ARBA00022777"/>
    </source>
</evidence>
<dbReference type="InterPro" id="IPR038408">
    <property type="entry name" value="GNK2_sf"/>
</dbReference>
<dbReference type="InterPro" id="IPR011009">
    <property type="entry name" value="Kinase-like_dom_sf"/>
</dbReference>
<evidence type="ECO:0008006" key="21">
    <source>
        <dbReference type="Google" id="ProtNLM"/>
    </source>
</evidence>
<keyword evidence="12" id="KW-0675">Receptor</keyword>
<evidence type="ECO:0000259" key="18">
    <source>
        <dbReference type="PROSITE" id="PS51473"/>
    </source>
</evidence>
<keyword evidence="10" id="KW-1133">Transmembrane helix</keyword>
<dbReference type="EMBL" id="OZ021742">
    <property type="protein sequence ID" value="CAK9327349.1"/>
    <property type="molecule type" value="Genomic_DNA"/>
</dbReference>
<proteinExistence type="predicted"/>
<dbReference type="Gene3D" id="3.30.200.20">
    <property type="entry name" value="Phosphorylase Kinase, domain 1"/>
    <property type="match status" value="1"/>
</dbReference>
<evidence type="ECO:0000256" key="14">
    <source>
        <dbReference type="PROSITE-ProRule" id="PRU10141"/>
    </source>
</evidence>
<evidence type="ECO:0000256" key="16">
    <source>
        <dbReference type="SAM" id="SignalP"/>
    </source>
</evidence>
<evidence type="ECO:0000256" key="3">
    <source>
        <dbReference type="ARBA" id="ARBA00022679"/>
    </source>
</evidence>
<dbReference type="InterPro" id="IPR000719">
    <property type="entry name" value="Prot_kinase_dom"/>
</dbReference>
<keyword evidence="9 14" id="KW-0067">ATP-binding</keyword>
<dbReference type="InterPro" id="IPR001245">
    <property type="entry name" value="Ser-Thr/Tyr_kinase_cat_dom"/>
</dbReference>
<evidence type="ECO:0000256" key="4">
    <source>
        <dbReference type="ARBA" id="ARBA00022692"/>
    </source>
</evidence>
<keyword evidence="5 16" id="KW-0732">Signal</keyword>
<dbReference type="SUPFAM" id="SSF56112">
    <property type="entry name" value="Protein kinase-like (PK-like)"/>
    <property type="match status" value="1"/>
</dbReference>
<feature type="compositionally biased region" description="Polar residues" evidence="15">
    <location>
        <begin position="515"/>
        <end position="527"/>
    </location>
</feature>
<keyword evidence="3" id="KW-0808">Transferase</keyword>
<feature type="domain" description="Protein kinase" evidence="17">
    <location>
        <begin position="229"/>
        <end position="501"/>
    </location>
</feature>
<feature type="chain" id="PRO_5046730114" description="Cysteine-rich receptor-like protein kinase 10" evidence="16">
    <location>
        <begin position="21"/>
        <end position="533"/>
    </location>
</feature>
<name>A0ABP0Z3I9_9ROSI</name>
<evidence type="ECO:0000259" key="17">
    <source>
        <dbReference type="PROSITE" id="PS50011"/>
    </source>
</evidence>
<dbReference type="InterPro" id="IPR017441">
    <property type="entry name" value="Protein_kinase_ATP_BS"/>
</dbReference>
<reference evidence="19 20" key="1">
    <citation type="submission" date="2024-03" db="EMBL/GenBank/DDBJ databases">
        <authorList>
            <person name="Gkanogiannis A."/>
            <person name="Becerra Lopez-Lavalle L."/>
        </authorList>
    </citation>
    <scope>NUCLEOTIDE SEQUENCE [LARGE SCALE GENOMIC DNA]</scope>
</reference>
<evidence type="ECO:0000313" key="20">
    <source>
        <dbReference type="Proteomes" id="UP001642487"/>
    </source>
</evidence>
<dbReference type="SMART" id="SM00220">
    <property type="entry name" value="S_TKc"/>
    <property type="match status" value="1"/>
</dbReference>
<comment type="subcellular location">
    <subcellularLocation>
        <location evidence="1">Membrane</location>
        <topology evidence="1">Single-pass membrane protein</topology>
    </subcellularLocation>
</comment>
<keyword evidence="13" id="KW-0325">Glycoprotein</keyword>
<evidence type="ECO:0000256" key="13">
    <source>
        <dbReference type="ARBA" id="ARBA00023180"/>
    </source>
</evidence>
<dbReference type="Proteomes" id="UP001642487">
    <property type="component" value="Chromosome 8"/>
</dbReference>
<keyword evidence="2" id="KW-0723">Serine/threonine-protein kinase</keyword>
<keyword evidence="11" id="KW-0472">Membrane</keyword>
<evidence type="ECO:0000313" key="19">
    <source>
        <dbReference type="EMBL" id="CAK9327349.1"/>
    </source>
</evidence>
<dbReference type="Pfam" id="PF07714">
    <property type="entry name" value="PK_Tyr_Ser-Thr"/>
    <property type="match status" value="1"/>
</dbReference>
<keyword evidence="6" id="KW-0677">Repeat</keyword>
<feature type="domain" description="Gnk2-homologous" evidence="18">
    <location>
        <begin position="107"/>
        <end position="216"/>
    </location>
</feature>
<evidence type="ECO:0000256" key="11">
    <source>
        <dbReference type="ARBA" id="ARBA00023136"/>
    </source>
</evidence>
<dbReference type="InterPro" id="IPR002902">
    <property type="entry name" value="GNK2"/>
</dbReference>
<evidence type="ECO:0000256" key="15">
    <source>
        <dbReference type="SAM" id="MobiDB-lite"/>
    </source>
</evidence>
<dbReference type="PROSITE" id="PS51473">
    <property type="entry name" value="GNK2"/>
    <property type="match status" value="1"/>
</dbReference>
<evidence type="ECO:0000256" key="7">
    <source>
        <dbReference type="ARBA" id="ARBA00022741"/>
    </source>
</evidence>
<protein>
    <recommendedName>
        <fullName evidence="21">Cysteine-rich receptor-like protein kinase 10</fullName>
    </recommendedName>
</protein>
<feature type="binding site" evidence="14">
    <location>
        <position position="257"/>
    </location>
    <ligand>
        <name>ATP</name>
        <dbReference type="ChEBI" id="CHEBI:30616"/>
    </ligand>
</feature>
<feature type="region of interest" description="Disordered" evidence="15">
    <location>
        <begin position="512"/>
        <end position="533"/>
    </location>
</feature>
<evidence type="ECO:0000256" key="5">
    <source>
        <dbReference type="ARBA" id="ARBA00022729"/>
    </source>
</evidence>
<dbReference type="PROSITE" id="PS00107">
    <property type="entry name" value="PROTEIN_KINASE_ATP"/>
    <property type="match status" value="1"/>
</dbReference>
<evidence type="ECO:0000256" key="9">
    <source>
        <dbReference type="ARBA" id="ARBA00022840"/>
    </source>
</evidence>
<keyword evidence="7 14" id="KW-0547">Nucleotide-binding</keyword>